<evidence type="ECO:0000259" key="1">
    <source>
        <dbReference type="Pfam" id="PF01494"/>
    </source>
</evidence>
<protein>
    <recommendedName>
        <fullName evidence="1">FAD-binding domain-containing protein</fullName>
    </recommendedName>
</protein>
<dbReference type="Pfam" id="PF01494">
    <property type="entry name" value="FAD_binding_3"/>
    <property type="match status" value="1"/>
</dbReference>
<dbReference type="PRINTS" id="PR00420">
    <property type="entry name" value="RNGMNOXGNASE"/>
</dbReference>
<evidence type="ECO:0000313" key="2">
    <source>
        <dbReference type="EMBL" id="AXY25781.1"/>
    </source>
</evidence>
<sequence>MHSIADSALTEAKIASLIERAHAYPWPEPFQSAMLLAFERRDFNGILLKEYVPEGLVNGRMALVGDAVHLATSWTGMGFNAASQDVLILAEKLAAGDLAMSGVLGQLLAYEAERLVKVRALVQGGQRFTWEFREE</sequence>
<dbReference type="AlphaFoldDB" id="A0A347WL24"/>
<accession>A0A347WL24</accession>
<proteinExistence type="predicted"/>
<dbReference type="InterPro" id="IPR036188">
    <property type="entry name" value="FAD/NAD-bd_sf"/>
</dbReference>
<reference evidence="2 3" key="1">
    <citation type="submission" date="2017-09" db="EMBL/GenBank/DDBJ databases">
        <title>Complete genome sequence of Oxytococcus suis strain ZY16052.</title>
        <authorList>
            <person name="Li F."/>
        </authorList>
    </citation>
    <scope>NUCLEOTIDE SEQUENCE [LARGE SCALE GENOMIC DNA]</scope>
    <source>
        <strain evidence="2 3">ZY16052</strain>
    </source>
</reference>
<dbReference type="OrthoDB" id="9766816at2"/>
<dbReference type="Proteomes" id="UP000263232">
    <property type="component" value="Chromosome"/>
</dbReference>
<dbReference type="Gene3D" id="3.50.50.60">
    <property type="entry name" value="FAD/NAD(P)-binding domain"/>
    <property type="match status" value="1"/>
</dbReference>
<keyword evidence="3" id="KW-1185">Reference proteome</keyword>
<dbReference type="EMBL" id="CP023434">
    <property type="protein sequence ID" value="AXY25781.1"/>
    <property type="molecule type" value="Genomic_DNA"/>
</dbReference>
<gene>
    <name evidence="2" type="ORF">CL176_07115</name>
</gene>
<dbReference type="SUPFAM" id="SSF51905">
    <property type="entry name" value="FAD/NAD(P)-binding domain"/>
    <property type="match status" value="1"/>
</dbReference>
<feature type="domain" description="FAD-binding" evidence="1">
    <location>
        <begin position="49"/>
        <end position="123"/>
    </location>
</feature>
<dbReference type="RefSeq" id="WP_118990680.1">
    <property type="nucleotide sequence ID" value="NZ_CP023434.1"/>
</dbReference>
<dbReference type="KEGG" id="abae:CL176_07115"/>
<dbReference type="GO" id="GO:0071949">
    <property type="term" value="F:FAD binding"/>
    <property type="evidence" value="ECO:0007669"/>
    <property type="project" value="InterPro"/>
</dbReference>
<dbReference type="InterPro" id="IPR002938">
    <property type="entry name" value="FAD-bd"/>
</dbReference>
<organism evidence="2 3">
    <name type="scientific">Suicoccus acidiformans</name>
    <dbReference type="NCBI Taxonomy" id="2036206"/>
    <lineage>
        <taxon>Bacteria</taxon>
        <taxon>Bacillati</taxon>
        <taxon>Bacillota</taxon>
        <taxon>Bacilli</taxon>
        <taxon>Lactobacillales</taxon>
        <taxon>Aerococcaceae</taxon>
        <taxon>Suicoccus</taxon>
    </lineage>
</organism>
<name>A0A347WL24_9LACT</name>
<evidence type="ECO:0000313" key="3">
    <source>
        <dbReference type="Proteomes" id="UP000263232"/>
    </source>
</evidence>